<evidence type="ECO:0000256" key="2">
    <source>
        <dbReference type="ARBA" id="ARBA00023163"/>
    </source>
</evidence>
<proteinExistence type="predicted"/>
<keyword evidence="5" id="KW-1185">Reference proteome</keyword>
<evidence type="ECO:0000256" key="1">
    <source>
        <dbReference type="ARBA" id="ARBA00023015"/>
    </source>
</evidence>
<comment type="caution">
    <text evidence="4">The sequence shown here is derived from an EMBL/GenBank/DDBJ whole genome shotgun (WGS) entry which is preliminary data.</text>
</comment>
<name>A0ABX1MF91_9CYAN</name>
<reference evidence="4 5" key="1">
    <citation type="submission" date="2018-06" db="EMBL/GenBank/DDBJ databases">
        <title>Comparative genomics of Brasilonema spp. strains.</title>
        <authorList>
            <person name="Alvarenga D.O."/>
            <person name="Fiore M.F."/>
            <person name="Varani A.M."/>
        </authorList>
    </citation>
    <scope>NUCLEOTIDE SEQUENCE [LARGE SCALE GENOMIC DNA]</scope>
    <source>
        <strain evidence="4 5">UFV-OR1</strain>
    </source>
</reference>
<dbReference type="InterPro" id="IPR009057">
    <property type="entry name" value="Homeodomain-like_sf"/>
</dbReference>
<dbReference type="Proteomes" id="UP000762253">
    <property type="component" value="Unassembled WGS sequence"/>
</dbReference>
<dbReference type="SUPFAM" id="SSF46689">
    <property type="entry name" value="Homeodomain-like"/>
    <property type="match status" value="1"/>
</dbReference>
<keyword evidence="2" id="KW-0804">Transcription</keyword>
<feature type="domain" description="HTH araC/xylS-type" evidence="3">
    <location>
        <begin position="1"/>
        <end position="38"/>
    </location>
</feature>
<dbReference type="Gene3D" id="1.10.10.60">
    <property type="entry name" value="Homeodomain-like"/>
    <property type="match status" value="1"/>
</dbReference>
<dbReference type="EMBL" id="QMEC01000260">
    <property type="protein sequence ID" value="NMF67322.1"/>
    <property type="molecule type" value="Genomic_DNA"/>
</dbReference>
<sequence length="38" mass="4431">MANLAALVPMSQFHFARTFKMQVGEAPHRYILQRRKSV</sequence>
<evidence type="ECO:0000259" key="3">
    <source>
        <dbReference type="PROSITE" id="PS01124"/>
    </source>
</evidence>
<keyword evidence="1" id="KW-0805">Transcription regulation</keyword>
<dbReference type="InterPro" id="IPR018060">
    <property type="entry name" value="HTH_AraC"/>
</dbReference>
<accession>A0ABX1MF91</accession>
<evidence type="ECO:0000313" key="5">
    <source>
        <dbReference type="Proteomes" id="UP000762253"/>
    </source>
</evidence>
<dbReference type="PROSITE" id="PS01124">
    <property type="entry name" value="HTH_ARAC_FAMILY_2"/>
    <property type="match status" value="1"/>
</dbReference>
<evidence type="ECO:0000313" key="4">
    <source>
        <dbReference type="EMBL" id="NMF67322.1"/>
    </source>
</evidence>
<gene>
    <name evidence="4" type="ORF">DP115_33160</name>
</gene>
<dbReference type="RefSeq" id="WP_169268863.1">
    <property type="nucleotide sequence ID" value="NZ_QMEC01000260.1"/>
</dbReference>
<organism evidence="4 5">
    <name type="scientific">Brasilonema octagenarum UFV-OR1</name>
    <dbReference type="NCBI Taxonomy" id="417115"/>
    <lineage>
        <taxon>Bacteria</taxon>
        <taxon>Bacillati</taxon>
        <taxon>Cyanobacteriota</taxon>
        <taxon>Cyanophyceae</taxon>
        <taxon>Nostocales</taxon>
        <taxon>Scytonemataceae</taxon>
        <taxon>Brasilonema</taxon>
        <taxon>Octagenarum group</taxon>
    </lineage>
</organism>
<protein>
    <recommendedName>
        <fullName evidence="3">HTH araC/xylS-type domain-containing protein</fullName>
    </recommendedName>
</protein>